<feature type="transmembrane region" description="Helical" evidence="1">
    <location>
        <begin position="90"/>
        <end position="112"/>
    </location>
</feature>
<gene>
    <name evidence="2" type="ORF">ACFOSE_03950</name>
</gene>
<dbReference type="Pfam" id="PF03729">
    <property type="entry name" value="DUF308"/>
    <property type="match status" value="2"/>
</dbReference>
<evidence type="ECO:0000256" key="1">
    <source>
        <dbReference type="SAM" id="Phobius"/>
    </source>
</evidence>
<keyword evidence="1" id="KW-1133">Transmembrane helix</keyword>
<keyword evidence="1" id="KW-0812">Transmembrane</keyword>
<feature type="transmembrane region" description="Helical" evidence="1">
    <location>
        <begin position="150"/>
        <end position="170"/>
    </location>
</feature>
<organism evidence="2 3">
    <name type="scientific">Streptococcus dentapri</name>
    <dbReference type="NCBI Taxonomy" id="573564"/>
    <lineage>
        <taxon>Bacteria</taxon>
        <taxon>Bacillati</taxon>
        <taxon>Bacillota</taxon>
        <taxon>Bacilli</taxon>
        <taxon>Lactobacillales</taxon>
        <taxon>Streptococcaceae</taxon>
        <taxon>Streptococcus</taxon>
    </lineage>
</organism>
<dbReference type="PANTHER" id="PTHR34989">
    <property type="entry name" value="PROTEIN HDED"/>
    <property type="match status" value="1"/>
</dbReference>
<evidence type="ECO:0000313" key="2">
    <source>
        <dbReference type="EMBL" id="MFC3931941.1"/>
    </source>
</evidence>
<feature type="transmembrane region" description="Helical" evidence="1">
    <location>
        <begin position="65"/>
        <end position="84"/>
    </location>
</feature>
<feature type="transmembrane region" description="Helical" evidence="1">
    <location>
        <begin position="124"/>
        <end position="144"/>
    </location>
</feature>
<keyword evidence="1" id="KW-0472">Membrane</keyword>
<feature type="transmembrane region" description="Helical" evidence="1">
    <location>
        <begin position="7"/>
        <end position="26"/>
    </location>
</feature>
<dbReference type="PANTHER" id="PTHR34989:SF1">
    <property type="entry name" value="PROTEIN HDED"/>
    <property type="match status" value="1"/>
</dbReference>
<dbReference type="Proteomes" id="UP001595901">
    <property type="component" value="Unassembled WGS sequence"/>
</dbReference>
<dbReference type="RefSeq" id="WP_380430804.1">
    <property type="nucleotide sequence ID" value="NZ_JBHSAC010000036.1"/>
</dbReference>
<name>A0ABV8D0Z3_9STRE</name>
<sequence length="173" mass="19614">MTTKSSKWFILLTGVLYVAVGLFFALNPVANLVSLSWLLALSFFVGTISNLVFYFQNDKEFHRGYVLFFAVISFLFACFMLIRGYVNLPILIPTALGWTMFFVAIVSLTEAFRVRKLIPFSNNFLTLAGIVKLILAIILIRNPLLASLTIIYILAVYLIYEGGRFIYVALKQM</sequence>
<accession>A0ABV8D0Z3</accession>
<reference evidence="3" key="1">
    <citation type="journal article" date="2019" name="Int. J. Syst. Evol. Microbiol.">
        <title>The Global Catalogue of Microorganisms (GCM) 10K type strain sequencing project: providing services to taxonomists for standard genome sequencing and annotation.</title>
        <authorList>
            <consortium name="The Broad Institute Genomics Platform"/>
            <consortium name="The Broad Institute Genome Sequencing Center for Infectious Disease"/>
            <person name="Wu L."/>
            <person name="Ma J."/>
        </authorList>
    </citation>
    <scope>NUCLEOTIDE SEQUENCE [LARGE SCALE GENOMIC DNA]</scope>
    <source>
        <strain evidence="3">CCUG 58728</strain>
    </source>
</reference>
<dbReference type="InterPro" id="IPR005325">
    <property type="entry name" value="DUF308_memb"/>
</dbReference>
<dbReference type="InterPro" id="IPR052712">
    <property type="entry name" value="Acid_resist_chaperone_HdeD"/>
</dbReference>
<evidence type="ECO:0000313" key="3">
    <source>
        <dbReference type="Proteomes" id="UP001595901"/>
    </source>
</evidence>
<comment type="caution">
    <text evidence="2">The sequence shown here is derived from an EMBL/GenBank/DDBJ whole genome shotgun (WGS) entry which is preliminary data.</text>
</comment>
<keyword evidence="3" id="KW-1185">Reference proteome</keyword>
<proteinExistence type="predicted"/>
<dbReference type="EMBL" id="JBHSAC010000036">
    <property type="protein sequence ID" value="MFC3931941.1"/>
    <property type="molecule type" value="Genomic_DNA"/>
</dbReference>
<feature type="transmembrane region" description="Helical" evidence="1">
    <location>
        <begin position="32"/>
        <end position="53"/>
    </location>
</feature>
<protein>
    <submittedName>
        <fullName evidence="2">HdeD family acid-resistance protein</fullName>
    </submittedName>
</protein>